<dbReference type="SUPFAM" id="SSF53822">
    <property type="entry name" value="Periplasmic binding protein-like I"/>
    <property type="match status" value="1"/>
</dbReference>
<keyword evidence="5" id="KW-0732">Signal</keyword>
<dbReference type="InterPro" id="IPR001828">
    <property type="entry name" value="ANF_lig-bd_rcpt"/>
</dbReference>
<organism evidence="7 8">
    <name type="scientific">Legionella jamestowniensis</name>
    <dbReference type="NCBI Taxonomy" id="455"/>
    <lineage>
        <taxon>Bacteria</taxon>
        <taxon>Pseudomonadati</taxon>
        <taxon>Pseudomonadota</taxon>
        <taxon>Gammaproteobacteria</taxon>
        <taxon>Legionellales</taxon>
        <taxon>Legionellaceae</taxon>
        <taxon>Legionella</taxon>
    </lineage>
</organism>
<dbReference type="PATRIC" id="fig|455.5.peg.8"/>
<evidence type="ECO:0000313" key="7">
    <source>
        <dbReference type="EMBL" id="KTD13217.1"/>
    </source>
</evidence>
<accession>A0A0W0UZC7</accession>
<evidence type="ECO:0000256" key="5">
    <source>
        <dbReference type="SAM" id="SignalP"/>
    </source>
</evidence>
<dbReference type="AlphaFoldDB" id="A0A0W0UZC7"/>
<dbReference type="PANTHER" id="PTHR30483:SF6">
    <property type="entry name" value="PERIPLASMIC BINDING PROTEIN OF ABC TRANSPORTER FOR NATURAL AMINO ACIDS"/>
    <property type="match status" value="1"/>
</dbReference>
<keyword evidence="2" id="KW-0812">Transmembrane</keyword>
<dbReference type="Pfam" id="PF01094">
    <property type="entry name" value="ANF_receptor"/>
    <property type="match status" value="1"/>
</dbReference>
<dbReference type="GO" id="GO:0016020">
    <property type="term" value="C:membrane"/>
    <property type="evidence" value="ECO:0007669"/>
    <property type="project" value="UniProtKB-SubCell"/>
</dbReference>
<evidence type="ECO:0000256" key="4">
    <source>
        <dbReference type="ARBA" id="ARBA00023136"/>
    </source>
</evidence>
<dbReference type="STRING" id="455.Ljam_0007"/>
<keyword evidence="3" id="KW-1133">Transmembrane helix</keyword>
<protein>
    <submittedName>
        <fullName evidence="7">Receptor family ligand binding region</fullName>
    </submittedName>
</protein>
<dbReference type="PANTHER" id="PTHR30483">
    <property type="entry name" value="LEUCINE-SPECIFIC-BINDING PROTEIN"/>
    <property type="match status" value="1"/>
</dbReference>
<feature type="signal peptide" evidence="5">
    <location>
        <begin position="1"/>
        <end position="28"/>
    </location>
</feature>
<keyword evidence="4" id="KW-0472">Membrane</keyword>
<dbReference type="InterPro" id="IPR051010">
    <property type="entry name" value="BCAA_transport"/>
</dbReference>
<gene>
    <name evidence="7" type="ORF">Ljam_0007</name>
</gene>
<dbReference type="RefSeq" id="WP_058448096.1">
    <property type="nucleotide sequence ID" value="NZ_CAAAJF010000003.1"/>
</dbReference>
<keyword evidence="7" id="KW-0675">Receptor</keyword>
<evidence type="ECO:0000256" key="1">
    <source>
        <dbReference type="ARBA" id="ARBA00004370"/>
    </source>
</evidence>
<feature type="chain" id="PRO_5006914333" evidence="5">
    <location>
        <begin position="29"/>
        <end position="363"/>
    </location>
</feature>
<evidence type="ECO:0000259" key="6">
    <source>
        <dbReference type="Pfam" id="PF01094"/>
    </source>
</evidence>
<comment type="subcellular location">
    <subcellularLocation>
        <location evidence="1">Membrane</location>
    </subcellularLocation>
</comment>
<comment type="caution">
    <text evidence="7">The sequence shown here is derived from an EMBL/GenBank/DDBJ whole genome shotgun (WGS) entry which is preliminary data.</text>
</comment>
<sequence>MEKGFMNLLKAICIVSCFFISVSSYSMANKICVNSTANYRMFGSVRWSDFLNTSFIMAFEDEKFSNFIIESANNESQLLKQISKVTENQCTIILGLFTSQDCLMTGNILKKNKAIALSPSCSNEQIRKFYPHIYSMTPEQLNYSKAVASFINKDAEVGTVYAFYQPSDIYSRDGLKHFINNMEKKIISVEVKTNGNFDLTGLKNKQHEKTYYVFFTYPLPSTQIISKLDRNKLIDKDKIIIGASSWIYQLSVFYPIKSILKKTERLLTPNLIDKNKVTHSSFTSKFEKKFHRKPDVVEILTYDATRLSIECYRYAKSHNNSKSDFLKCLQNGPHKGISGETYFSKKSPFAQREVYIDNMMDKL</sequence>
<dbReference type="InterPro" id="IPR028082">
    <property type="entry name" value="Peripla_BP_I"/>
</dbReference>
<proteinExistence type="predicted"/>
<evidence type="ECO:0000256" key="2">
    <source>
        <dbReference type="ARBA" id="ARBA00022692"/>
    </source>
</evidence>
<dbReference type="EMBL" id="LNYG01000001">
    <property type="protein sequence ID" value="KTD13217.1"/>
    <property type="molecule type" value="Genomic_DNA"/>
</dbReference>
<dbReference type="CDD" id="cd06268">
    <property type="entry name" value="PBP1_ABC_transporter_LIVBP-like"/>
    <property type="match status" value="1"/>
</dbReference>
<feature type="domain" description="Receptor ligand binding region" evidence="6">
    <location>
        <begin position="67"/>
        <end position="346"/>
    </location>
</feature>
<name>A0A0W0UZC7_9GAMM</name>
<dbReference type="Proteomes" id="UP000054715">
    <property type="component" value="Unassembled WGS sequence"/>
</dbReference>
<evidence type="ECO:0000313" key="8">
    <source>
        <dbReference type="Proteomes" id="UP000054715"/>
    </source>
</evidence>
<reference evidence="7 8" key="1">
    <citation type="submission" date="2015-11" db="EMBL/GenBank/DDBJ databases">
        <title>Genomic analysis of 38 Legionella species identifies large and diverse effector repertoires.</title>
        <authorList>
            <person name="Burstein D."/>
            <person name="Amaro F."/>
            <person name="Zusman T."/>
            <person name="Lifshitz Z."/>
            <person name="Cohen O."/>
            <person name="Gilbert J.A."/>
            <person name="Pupko T."/>
            <person name="Shuman H.A."/>
            <person name="Segal G."/>
        </authorList>
    </citation>
    <scope>NUCLEOTIDE SEQUENCE [LARGE SCALE GENOMIC DNA]</scope>
    <source>
        <strain evidence="7 8">JA-26-G1-E2</strain>
    </source>
</reference>
<dbReference type="Gene3D" id="3.40.50.2300">
    <property type="match status" value="2"/>
</dbReference>
<evidence type="ECO:0000256" key="3">
    <source>
        <dbReference type="ARBA" id="ARBA00022989"/>
    </source>
</evidence>